<organism evidence="1 2">
    <name type="scientific">Bdellovibrio bacteriovorus</name>
    <dbReference type="NCBI Taxonomy" id="959"/>
    <lineage>
        <taxon>Bacteria</taxon>
        <taxon>Pseudomonadati</taxon>
        <taxon>Bdellovibrionota</taxon>
        <taxon>Bdellovibrionia</taxon>
        <taxon>Bdellovibrionales</taxon>
        <taxon>Pseudobdellovibrionaceae</taxon>
        <taxon>Bdellovibrio</taxon>
    </lineage>
</organism>
<name>A0A150WRT2_BDEBC</name>
<proteinExistence type="predicted"/>
<dbReference type="EMBL" id="LUKE01000001">
    <property type="protein sequence ID" value="KYG67221.1"/>
    <property type="molecule type" value="Genomic_DNA"/>
</dbReference>
<protein>
    <recommendedName>
        <fullName evidence="3">Spermidine synthase</fullName>
    </recommendedName>
</protein>
<dbReference type="Proteomes" id="UP000075320">
    <property type="component" value="Unassembled WGS sequence"/>
</dbReference>
<comment type="caution">
    <text evidence="1">The sequence shown here is derived from an EMBL/GenBank/DDBJ whole genome shotgun (WGS) entry which is preliminary data.</text>
</comment>
<dbReference type="OrthoDB" id="5293242at2"/>
<evidence type="ECO:0000313" key="2">
    <source>
        <dbReference type="Proteomes" id="UP000075320"/>
    </source>
</evidence>
<dbReference type="InterPro" id="IPR029063">
    <property type="entry name" value="SAM-dependent_MTases_sf"/>
</dbReference>
<sequence length="203" mass="22649">MSAITFSENHEGSLISFEAGEPLVSLRDPQGEGLKWAYSLGAMPTKHVVVVGLGSGFHVAALADVDPNLTITVIENRDALLRVFWSQFPELENRVEVISLQNAQDIFKTAFFTEVVAEAPYILSFVDCWGQQSAFFTEVFAHLSGRSLESIKYHFEEFGINIKAAFLKNKDLMSLKDVFPAIESSEVAESKKEIFRVLNELVK</sequence>
<reference evidence="1 2" key="1">
    <citation type="submission" date="2016-03" db="EMBL/GenBank/DDBJ databases">
        <authorList>
            <person name="Ploux O."/>
        </authorList>
    </citation>
    <scope>NUCLEOTIDE SEQUENCE [LARGE SCALE GENOMIC DNA]</scope>
    <source>
        <strain evidence="1 2">R0</strain>
    </source>
</reference>
<dbReference type="RefSeq" id="WP_061834796.1">
    <property type="nucleotide sequence ID" value="NZ_LUKE01000001.1"/>
</dbReference>
<evidence type="ECO:0000313" key="1">
    <source>
        <dbReference type="EMBL" id="KYG67221.1"/>
    </source>
</evidence>
<gene>
    <name evidence="1" type="ORF">AZI86_09450</name>
</gene>
<accession>A0A150WRT2</accession>
<dbReference type="AlphaFoldDB" id="A0A150WRT2"/>
<evidence type="ECO:0008006" key="3">
    <source>
        <dbReference type="Google" id="ProtNLM"/>
    </source>
</evidence>
<dbReference type="SUPFAM" id="SSF53335">
    <property type="entry name" value="S-adenosyl-L-methionine-dependent methyltransferases"/>
    <property type="match status" value="1"/>
</dbReference>
<keyword evidence="2" id="KW-1185">Reference proteome</keyword>